<name>F2D2S9_HORVV</name>
<protein>
    <submittedName>
        <fullName evidence="2">Predicted protein</fullName>
    </submittedName>
</protein>
<feature type="region of interest" description="Disordered" evidence="1">
    <location>
        <begin position="64"/>
        <end position="99"/>
    </location>
</feature>
<organism evidence="2">
    <name type="scientific">Hordeum vulgare subsp. vulgare</name>
    <name type="common">Domesticated barley</name>
    <dbReference type="NCBI Taxonomy" id="112509"/>
    <lineage>
        <taxon>Eukaryota</taxon>
        <taxon>Viridiplantae</taxon>
        <taxon>Streptophyta</taxon>
        <taxon>Embryophyta</taxon>
        <taxon>Tracheophyta</taxon>
        <taxon>Spermatophyta</taxon>
        <taxon>Magnoliopsida</taxon>
        <taxon>Liliopsida</taxon>
        <taxon>Poales</taxon>
        <taxon>Poaceae</taxon>
        <taxon>BOP clade</taxon>
        <taxon>Pooideae</taxon>
        <taxon>Triticodae</taxon>
        <taxon>Triticeae</taxon>
        <taxon>Hordeinae</taxon>
        <taxon>Hordeum</taxon>
    </lineage>
</organism>
<dbReference type="AlphaFoldDB" id="F2D2S9"/>
<sequence length="99" mass="11284">MLHLGRTLYEVVYHHQGQWVRAVGDCRRSGHSSFDLQQVIPFVVYVCKQGEDILFQYSVCHDQHSHPETSSSPPVGTHHTRIIEEYQNNGHGCPLSVSK</sequence>
<reference evidence="2" key="1">
    <citation type="journal article" date="2011" name="Plant Physiol.">
        <title>Comprehensive sequence analysis of 24,783 barley full-length cDNAs derived from 12 clone libraries.</title>
        <authorList>
            <person name="Matsumoto T."/>
            <person name="Tanaka T."/>
            <person name="Sakai H."/>
            <person name="Amano N."/>
            <person name="Kanamori H."/>
            <person name="Kurita K."/>
            <person name="Kikuta A."/>
            <person name="Kamiya K."/>
            <person name="Yamamoto M."/>
            <person name="Ikawa H."/>
            <person name="Fujii N."/>
            <person name="Hori K."/>
            <person name="Itoh T."/>
            <person name="Sato K."/>
        </authorList>
    </citation>
    <scope>NUCLEOTIDE SEQUENCE</scope>
    <source>
        <tissue evidence="2">Shoot</tissue>
    </source>
</reference>
<evidence type="ECO:0000256" key="1">
    <source>
        <dbReference type="SAM" id="MobiDB-lite"/>
    </source>
</evidence>
<evidence type="ECO:0000313" key="2">
    <source>
        <dbReference type="EMBL" id="BAJ89400.1"/>
    </source>
</evidence>
<accession>F2D2S9</accession>
<proteinExistence type="evidence at transcript level"/>
<dbReference type="EMBL" id="AK358186">
    <property type="protein sequence ID" value="BAJ89400.1"/>
    <property type="molecule type" value="mRNA"/>
</dbReference>